<dbReference type="EMBL" id="GG657754">
    <property type="protein sequence ID" value="EFL22419.1"/>
    <property type="molecule type" value="Genomic_DNA"/>
</dbReference>
<dbReference type="CDD" id="cd03257">
    <property type="entry name" value="ABC_NikE_OppD_transporters"/>
    <property type="match status" value="1"/>
</dbReference>
<dbReference type="InterPro" id="IPR050319">
    <property type="entry name" value="ABC_transp_ATP-bind"/>
</dbReference>
<dbReference type="Proteomes" id="UP000003963">
    <property type="component" value="Unassembled WGS sequence"/>
</dbReference>
<proteinExistence type="predicted"/>
<evidence type="ECO:0000313" key="5">
    <source>
        <dbReference type="EMBL" id="EFL22419.1"/>
    </source>
</evidence>
<keyword evidence="6" id="KW-1185">Reference proteome</keyword>
<organism evidence="5 6">
    <name type="scientific">Streptomyces himastatinicus ATCC 53653</name>
    <dbReference type="NCBI Taxonomy" id="457427"/>
    <lineage>
        <taxon>Bacteria</taxon>
        <taxon>Bacillati</taxon>
        <taxon>Actinomycetota</taxon>
        <taxon>Actinomycetes</taxon>
        <taxon>Kitasatosporales</taxon>
        <taxon>Streptomycetaceae</taxon>
        <taxon>Streptomyces</taxon>
        <taxon>Streptomyces violaceusniger group</taxon>
    </lineage>
</organism>
<dbReference type="InterPro" id="IPR017871">
    <property type="entry name" value="ABC_transporter-like_CS"/>
</dbReference>
<dbReference type="Gene3D" id="3.40.50.300">
    <property type="entry name" value="P-loop containing nucleotide triphosphate hydrolases"/>
    <property type="match status" value="1"/>
</dbReference>
<dbReference type="AlphaFoldDB" id="D9WVP2"/>
<keyword evidence="3 5" id="KW-0067">ATP-binding</keyword>
<dbReference type="OrthoDB" id="3326974at2"/>
<feature type="domain" description="ABC transporter" evidence="4">
    <location>
        <begin position="4"/>
        <end position="246"/>
    </location>
</feature>
<dbReference type="GO" id="GO:0055085">
    <property type="term" value="P:transmembrane transport"/>
    <property type="evidence" value="ECO:0007669"/>
    <property type="project" value="UniProtKB-ARBA"/>
</dbReference>
<evidence type="ECO:0000313" key="6">
    <source>
        <dbReference type="Proteomes" id="UP000003963"/>
    </source>
</evidence>
<dbReference type="HOGENOM" id="CLU_000604_1_23_11"/>
<evidence type="ECO:0000256" key="3">
    <source>
        <dbReference type="ARBA" id="ARBA00022840"/>
    </source>
</evidence>
<accession>D9WVP2</accession>
<dbReference type="InterPro" id="IPR003439">
    <property type="entry name" value="ABC_transporter-like_ATP-bd"/>
</dbReference>
<dbReference type="SMART" id="SM00382">
    <property type="entry name" value="AAA"/>
    <property type="match status" value="1"/>
</dbReference>
<dbReference type="GO" id="GO:0015833">
    <property type="term" value="P:peptide transport"/>
    <property type="evidence" value="ECO:0007669"/>
    <property type="project" value="InterPro"/>
</dbReference>
<dbReference type="PROSITE" id="PS50893">
    <property type="entry name" value="ABC_TRANSPORTER_2"/>
    <property type="match status" value="1"/>
</dbReference>
<name>D9WVP2_9ACTN</name>
<reference evidence="5 6" key="1">
    <citation type="submission" date="2009-02" db="EMBL/GenBank/DDBJ databases">
        <title>Annotation of Streptomyces hygroscopicus strain ATCC 53653.</title>
        <authorList>
            <consortium name="The Broad Institute Genome Sequencing Platform"/>
            <consortium name="Broad Institute Microbial Sequencing Center"/>
            <person name="Fischbach M."/>
            <person name="Godfrey P."/>
            <person name="Ward D."/>
            <person name="Young S."/>
            <person name="Zeng Q."/>
            <person name="Koehrsen M."/>
            <person name="Alvarado L."/>
            <person name="Berlin A.M."/>
            <person name="Bochicchio J."/>
            <person name="Borenstein D."/>
            <person name="Chapman S.B."/>
            <person name="Chen Z."/>
            <person name="Engels R."/>
            <person name="Freedman E."/>
            <person name="Gellesch M."/>
            <person name="Goldberg J."/>
            <person name="Griggs A."/>
            <person name="Gujja S."/>
            <person name="Heilman E.R."/>
            <person name="Heiman D.I."/>
            <person name="Hepburn T.A."/>
            <person name="Howarth C."/>
            <person name="Jen D."/>
            <person name="Larson L."/>
            <person name="Lewis B."/>
            <person name="Mehta T."/>
            <person name="Park D."/>
            <person name="Pearson M."/>
            <person name="Richards J."/>
            <person name="Roberts A."/>
            <person name="Saif S."/>
            <person name="Shea T.D."/>
            <person name="Shenoy N."/>
            <person name="Sisk P."/>
            <person name="Stolte C."/>
            <person name="Sykes S.N."/>
            <person name="Thomson T."/>
            <person name="Walk T."/>
            <person name="White J."/>
            <person name="Yandava C."/>
            <person name="Straight P."/>
            <person name="Clardy J."/>
            <person name="Hung D."/>
            <person name="Kolter R."/>
            <person name="Mekalanos J."/>
            <person name="Walker S."/>
            <person name="Walsh C.T."/>
            <person name="Wieland-Brown L.C."/>
            <person name="Haas B."/>
            <person name="Nusbaum C."/>
            <person name="Birren B."/>
        </authorList>
    </citation>
    <scope>NUCLEOTIDE SEQUENCE [LARGE SCALE GENOMIC DNA]</scope>
    <source>
        <strain evidence="5 6">ATCC 53653</strain>
    </source>
</reference>
<dbReference type="InterPro" id="IPR013563">
    <property type="entry name" value="Oligopep_ABC_C"/>
</dbReference>
<evidence type="ECO:0000256" key="2">
    <source>
        <dbReference type="ARBA" id="ARBA00022741"/>
    </source>
</evidence>
<dbReference type="PANTHER" id="PTHR43776">
    <property type="entry name" value="TRANSPORT ATP-BINDING PROTEIN"/>
    <property type="match status" value="1"/>
</dbReference>
<dbReference type="InterPro" id="IPR003593">
    <property type="entry name" value="AAA+_ATPase"/>
</dbReference>
<protein>
    <submittedName>
        <fullName evidence="5">Oligopeptide/dipeptide ABC transporter, ATP-binding protein</fullName>
    </submittedName>
</protein>
<dbReference type="PROSITE" id="PS00211">
    <property type="entry name" value="ABC_TRANSPORTER_1"/>
    <property type="match status" value="1"/>
</dbReference>
<dbReference type="NCBIfam" id="TIGR01727">
    <property type="entry name" value="oligo_HPY"/>
    <property type="match status" value="1"/>
</dbReference>
<dbReference type="InterPro" id="IPR027417">
    <property type="entry name" value="P-loop_NTPase"/>
</dbReference>
<dbReference type="RefSeq" id="WP_009714240.1">
    <property type="nucleotide sequence ID" value="NZ_GG657754.1"/>
</dbReference>
<dbReference type="Pfam" id="PF08352">
    <property type="entry name" value="oligo_HPY"/>
    <property type="match status" value="1"/>
</dbReference>
<dbReference type="GO" id="GO:0005524">
    <property type="term" value="F:ATP binding"/>
    <property type="evidence" value="ECO:0007669"/>
    <property type="project" value="UniProtKB-KW"/>
</dbReference>
<dbReference type="Pfam" id="PF00005">
    <property type="entry name" value="ABC_tran"/>
    <property type="match status" value="1"/>
</dbReference>
<dbReference type="STRING" id="457427.SSOG_02131"/>
<keyword evidence="1" id="KW-0813">Transport</keyword>
<keyword evidence="2" id="KW-0547">Nucleotide-binding</keyword>
<dbReference type="GO" id="GO:0016887">
    <property type="term" value="F:ATP hydrolysis activity"/>
    <property type="evidence" value="ECO:0007669"/>
    <property type="project" value="InterPro"/>
</dbReference>
<dbReference type="SUPFAM" id="SSF52540">
    <property type="entry name" value="P-loop containing nucleoside triphosphate hydrolases"/>
    <property type="match status" value="1"/>
</dbReference>
<sequence length="331" mass="36132">MTALDVQDLTVDFAQRGRVPFRAVDRVSFSLHAGRTLALVGESGSGKSTVVRALSRLVAPTAGEVRLGGARRTRGKEYRRAVQMVFQDPFASLNPAHTVGHHLIRPLLVGGRARRGADAEEKARELLRSVNLTPADDMAHKRPHELSGGQRQRVAIARALAPGPEVLLADEPVSMLDVSIRLEILGLLDRLKDERGLALLYVTHDLATARHFASEVMVMYRGEIVERGPSDEVILAPRHPYTQTLAAAAPSSAAGRERARAARAERLAARAGRDAERREAVVGDGCRFRPRCPYAMDVCTRRPPETEVGPGHRSLCWLRTDTNDSVVGFSA</sequence>
<dbReference type="PANTHER" id="PTHR43776:SF8">
    <property type="entry name" value="ABC TRANSPORTER, ATP-BINDING PROTEIN"/>
    <property type="match status" value="1"/>
</dbReference>
<gene>
    <name evidence="5" type="ORF">SSOG_02131</name>
</gene>
<evidence type="ECO:0000259" key="4">
    <source>
        <dbReference type="PROSITE" id="PS50893"/>
    </source>
</evidence>
<evidence type="ECO:0000256" key="1">
    <source>
        <dbReference type="ARBA" id="ARBA00022448"/>
    </source>
</evidence>